<proteinExistence type="predicted"/>
<comment type="caution">
    <text evidence="2">The sequence shown here is derived from an EMBL/GenBank/DDBJ whole genome shotgun (WGS) entry which is preliminary data.</text>
</comment>
<dbReference type="Proteomes" id="UP001165498">
    <property type="component" value="Unassembled WGS sequence"/>
</dbReference>
<organism evidence="2 3">
    <name type="scientific">Tahibacter harae</name>
    <dbReference type="NCBI Taxonomy" id="2963937"/>
    <lineage>
        <taxon>Bacteria</taxon>
        <taxon>Pseudomonadati</taxon>
        <taxon>Pseudomonadota</taxon>
        <taxon>Gammaproteobacteria</taxon>
        <taxon>Lysobacterales</taxon>
        <taxon>Rhodanobacteraceae</taxon>
        <taxon>Tahibacter</taxon>
    </lineage>
</organism>
<protein>
    <submittedName>
        <fullName evidence="2">Uncharacterized protein</fullName>
    </submittedName>
</protein>
<gene>
    <name evidence="2" type="ORF">NM961_01520</name>
</gene>
<dbReference type="EMBL" id="JANFQO010000001">
    <property type="protein sequence ID" value="MCQ4163379.1"/>
    <property type="molecule type" value="Genomic_DNA"/>
</dbReference>
<accession>A0ABT1QLI0</accession>
<reference evidence="2" key="1">
    <citation type="submission" date="2022-07" db="EMBL/GenBank/DDBJ databases">
        <title>Tahibacter sp., a new gammaproteobacterium isolated from the silt sample collected at pig farm.</title>
        <authorList>
            <person name="Chen H."/>
        </authorList>
    </citation>
    <scope>NUCLEOTIDE SEQUENCE</scope>
    <source>
        <strain evidence="2">P2K</strain>
    </source>
</reference>
<evidence type="ECO:0000313" key="2">
    <source>
        <dbReference type="EMBL" id="MCQ4163379.1"/>
    </source>
</evidence>
<feature type="region of interest" description="Disordered" evidence="1">
    <location>
        <begin position="106"/>
        <end position="181"/>
    </location>
</feature>
<name>A0ABT1QLI0_9GAMM</name>
<dbReference type="RefSeq" id="WP_255910486.1">
    <property type="nucleotide sequence ID" value="NZ_JANFQO010000001.1"/>
</dbReference>
<evidence type="ECO:0000256" key="1">
    <source>
        <dbReference type="SAM" id="MobiDB-lite"/>
    </source>
</evidence>
<keyword evidence="3" id="KW-1185">Reference proteome</keyword>
<feature type="compositionally biased region" description="Pro residues" evidence="1">
    <location>
        <begin position="158"/>
        <end position="178"/>
    </location>
</feature>
<evidence type="ECO:0000313" key="3">
    <source>
        <dbReference type="Proteomes" id="UP001165498"/>
    </source>
</evidence>
<sequence>MAYKIALVGASPDEENEFRSLLAAAAQRLRQSWEVSNERDADLVVVDVDSVFGHMAWLKASGAGKRTAAFTSRETARESDLLLGRPLSLEGLVKLLLMFNLPSGAAAPATPAAAEPREGYASEYTPGEARPQRPTPPPAPRQEAPPRAEPAPQAEAPRPAPRPAPAAPPPAAAPPPPARELSLADFLTGTPLPGPARLVTEGAPDLLLDPASQSWYSSATGLRPLAPHCTRSLTNADWQLLNAADFAAAKGSLAAQPYSRLLWFYTLHRSRGELLPGLDRVARYKLGRYPQSEREFAKHFRISTFMMKDFASLEEIAEASGAALADVVDYVNAYTAVGFVENDRVRYDATDARGKLRNPYAR</sequence>